<evidence type="ECO:0000313" key="3">
    <source>
        <dbReference type="Proteomes" id="UP001597124"/>
    </source>
</evidence>
<feature type="transmembrane region" description="Helical" evidence="1">
    <location>
        <begin position="12"/>
        <end position="32"/>
    </location>
</feature>
<keyword evidence="1" id="KW-0812">Transmembrane</keyword>
<accession>A0ABW3C6U6</accession>
<keyword evidence="3" id="KW-1185">Reference proteome</keyword>
<evidence type="ECO:0000313" key="2">
    <source>
        <dbReference type="EMBL" id="MFD0849612.1"/>
    </source>
</evidence>
<name>A0ABW3C6U6_SPHXN</name>
<keyword evidence="1" id="KW-1133">Transmembrane helix</keyword>
<feature type="transmembrane region" description="Helical" evidence="1">
    <location>
        <begin position="89"/>
        <end position="112"/>
    </location>
</feature>
<keyword evidence="1" id="KW-0472">Membrane</keyword>
<proteinExistence type="predicted"/>
<evidence type="ECO:0000256" key="1">
    <source>
        <dbReference type="SAM" id="Phobius"/>
    </source>
</evidence>
<dbReference type="RefSeq" id="WP_381492436.1">
    <property type="nucleotide sequence ID" value="NZ_JBHTIK010000011.1"/>
</dbReference>
<protein>
    <submittedName>
        <fullName evidence="2">Uncharacterized protein</fullName>
    </submittedName>
</protein>
<reference evidence="3" key="1">
    <citation type="journal article" date="2019" name="Int. J. Syst. Evol. Microbiol.">
        <title>The Global Catalogue of Microorganisms (GCM) 10K type strain sequencing project: providing services to taxonomists for standard genome sequencing and annotation.</title>
        <authorList>
            <consortium name="The Broad Institute Genomics Platform"/>
            <consortium name="The Broad Institute Genome Sequencing Center for Infectious Disease"/>
            <person name="Wu L."/>
            <person name="Ma J."/>
        </authorList>
    </citation>
    <scope>NUCLEOTIDE SEQUENCE [LARGE SCALE GENOMIC DNA]</scope>
    <source>
        <strain evidence="3">CCUG 52537</strain>
    </source>
</reference>
<gene>
    <name evidence="2" type="ORF">ACFQ00_14845</name>
</gene>
<dbReference type="Proteomes" id="UP001597124">
    <property type="component" value="Unassembled WGS sequence"/>
</dbReference>
<dbReference type="EMBL" id="JBHTIK010000011">
    <property type="protein sequence ID" value="MFD0849612.1"/>
    <property type="molecule type" value="Genomic_DNA"/>
</dbReference>
<comment type="caution">
    <text evidence="2">The sequence shown here is derived from an EMBL/GenBank/DDBJ whole genome shotgun (WGS) entry which is preliminary data.</text>
</comment>
<organism evidence="2 3">
    <name type="scientific">Sphingosinicella xenopeptidilytica</name>
    <dbReference type="NCBI Taxonomy" id="364098"/>
    <lineage>
        <taxon>Bacteria</taxon>
        <taxon>Pseudomonadati</taxon>
        <taxon>Pseudomonadota</taxon>
        <taxon>Alphaproteobacteria</taxon>
        <taxon>Sphingomonadales</taxon>
        <taxon>Sphingosinicellaceae</taxon>
        <taxon>Sphingosinicella</taxon>
    </lineage>
</organism>
<sequence>MKKIPTAKVFDWAGYVSAPFLLTTIISGFFIADHIPYRKDIGSSYNGCFFTDVMIWLVDCRGIPFEGTISSLITNSFYSTVGLLSFIELFPLSLLLILPTIIATILSVRLLLRLKKYGMGILPFTSSR</sequence>